<evidence type="ECO:0000256" key="3">
    <source>
        <dbReference type="SAM" id="SignalP"/>
    </source>
</evidence>
<dbReference type="PANTHER" id="PTHR10083">
    <property type="entry name" value="KUNITZ-TYPE PROTEASE INHIBITOR-RELATED"/>
    <property type="match status" value="1"/>
</dbReference>
<dbReference type="CDD" id="cd00109">
    <property type="entry name" value="Kunitz-type"/>
    <property type="match status" value="1"/>
</dbReference>
<evidence type="ECO:0000256" key="1">
    <source>
        <dbReference type="ARBA" id="ARBA00023157"/>
    </source>
</evidence>
<dbReference type="PRINTS" id="PR00759">
    <property type="entry name" value="BASICPTASE"/>
</dbReference>
<name>A0A0K0YB02_MYTCO</name>
<evidence type="ECO:0000259" key="4">
    <source>
        <dbReference type="PROSITE" id="PS50279"/>
    </source>
</evidence>
<dbReference type="PROSITE" id="PS50279">
    <property type="entry name" value="BPTI_KUNITZ_2"/>
    <property type="match status" value="1"/>
</dbReference>
<feature type="signal peptide" evidence="3">
    <location>
        <begin position="1"/>
        <end position="21"/>
    </location>
</feature>
<dbReference type="PANTHER" id="PTHR10083:SF374">
    <property type="entry name" value="BPTI_KUNITZ INHIBITOR DOMAIN-CONTAINING PROTEIN"/>
    <property type="match status" value="1"/>
</dbReference>
<feature type="region of interest" description="Disordered" evidence="2">
    <location>
        <begin position="55"/>
        <end position="101"/>
    </location>
</feature>
<dbReference type="Gene3D" id="4.10.410.10">
    <property type="entry name" value="Pancreatic trypsin inhibitor Kunitz domain"/>
    <property type="match status" value="1"/>
</dbReference>
<organism evidence="5">
    <name type="scientific">Mytilus coruscus</name>
    <name type="common">Sea mussel</name>
    <dbReference type="NCBI Taxonomy" id="42192"/>
    <lineage>
        <taxon>Eukaryota</taxon>
        <taxon>Metazoa</taxon>
        <taxon>Spiralia</taxon>
        <taxon>Lophotrochozoa</taxon>
        <taxon>Mollusca</taxon>
        <taxon>Bivalvia</taxon>
        <taxon>Autobranchia</taxon>
        <taxon>Pteriomorphia</taxon>
        <taxon>Mytilida</taxon>
        <taxon>Mytiloidea</taxon>
        <taxon>Mytilidae</taxon>
        <taxon>Mytilinae</taxon>
        <taxon>Mytilus</taxon>
    </lineage>
</organism>
<keyword evidence="1" id="KW-1015">Disulfide bond</keyword>
<sequence>MNKNIISLGLCMCSILLLTGADRQKRSIFSVKNYNPLSQNEVQYYLQELQELKERLNGGNSHGGKSKKRERKSKKGGKKSTSRKEEPTWRAGMSWWDSRHGKKAGSSSGSWASSSSSSYKCGQPIAYGNTDCTAHTVRYYYEKASKMCRKFHYTGCGGNKNNFHSKRECMRKCRR</sequence>
<dbReference type="AlphaFoldDB" id="A0A0K0YB02"/>
<dbReference type="InterPro" id="IPR020901">
    <property type="entry name" value="Prtase_inh_Kunz-CS"/>
</dbReference>
<feature type="chain" id="PRO_5005454960" evidence="3">
    <location>
        <begin position="22"/>
        <end position="175"/>
    </location>
</feature>
<dbReference type="InterPro" id="IPR036880">
    <property type="entry name" value="Kunitz_BPTI_sf"/>
</dbReference>
<keyword evidence="3" id="KW-0732">Signal</keyword>
<evidence type="ECO:0000256" key="2">
    <source>
        <dbReference type="SAM" id="MobiDB-lite"/>
    </source>
</evidence>
<reference evidence="5" key="1">
    <citation type="submission" date="2015-02" db="EMBL/GenBank/DDBJ databases">
        <authorList>
            <person name="Chooi Y.-H."/>
        </authorList>
    </citation>
    <scope>NUCLEOTIDE SEQUENCE</scope>
    <source>
        <tissue evidence="5">Mantle</tissue>
    </source>
</reference>
<accession>A0A0K0YB02</accession>
<dbReference type="SMART" id="SM00131">
    <property type="entry name" value="KU"/>
    <property type="match status" value="1"/>
</dbReference>
<protein>
    <submittedName>
        <fullName evidence="5">Protease inhibitor-like protein-C</fullName>
    </submittedName>
</protein>
<dbReference type="GO" id="GO:0004867">
    <property type="term" value="F:serine-type endopeptidase inhibitor activity"/>
    <property type="evidence" value="ECO:0007669"/>
    <property type="project" value="InterPro"/>
</dbReference>
<dbReference type="SMR" id="A0A0K0YB02"/>
<dbReference type="GO" id="GO:0005615">
    <property type="term" value="C:extracellular space"/>
    <property type="evidence" value="ECO:0007669"/>
    <property type="project" value="TreeGrafter"/>
</dbReference>
<proteinExistence type="evidence at transcript level"/>
<dbReference type="SUPFAM" id="SSF57362">
    <property type="entry name" value="BPTI-like"/>
    <property type="match status" value="1"/>
</dbReference>
<dbReference type="PROSITE" id="PS00280">
    <property type="entry name" value="BPTI_KUNITZ_1"/>
    <property type="match status" value="1"/>
</dbReference>
<evidence type="ECO:0000313" key="5">
    <source>
        <dbReference type="EMBL" id="AKS48156.1"/>
    </source>
</evidence>
<dbReference type="EMBL" id="KP757792">
    <property type="protein sequence ID" value="AKS48156.1"/>
    <property type="molecule type" value="mRNA"/>
</dbReference>
<dbReference type="InterPro" id="IPR002223">
    <property type="entry name" value="Kunitz_BPTI"/>
</dbReference>
<dbReference type="Pfam" id="PF00014">
    <property type="entry name" value="Kunitz_BPTI"/>
    <property type="match status" value="1"/>
</dbReference>
<feature type="compositionally biased region" description="Basic residues" evidence="2">
    <location>
        <begin position="64"/>
        <end position="81"/>
    </location>
</feature>
<dbReference type="InterPro" id="IPR050098">
    <property type="entry name" value="TFPI/VKTCI-like"/>
</dbReference>
<feature type="domain" description="BPTI/Kunitz inhibitor" evidence="4">
    <location>
        <begin position="121"/>
        <end position="173"/>
    </location>
</feature>